<dbReference type="EC" id="3.1.-.-" evidence="7"/>
<reference evidence="8 9" key="1">
    <citation type="journal article" date="2014" name="Genome Biol. Evol.">
        <title>Extensive gene acquisition in the extremely psychrophilic bacterial species Psychroflexus torquis and the link to sea-ice ecosystem specialism.</title>
        <authorList>
            <person name="Feng S."/>
            <person name="Powell S.M."/>
            <person name="Wilson R."/>
            <person name="Bowman J.P."/>
        </authorList>
    </citation>
    <scope>NUCLEOTIDE SEQUENCE [LARGE SCALE GENOMIC DNA]</scope>
    <source>
        <strain evidence="8 9">ACAM 44</strain>
    </source>
</reference>
<organism evidence="8 9">
    <name type="scientific">Psychroflexus gondwanensis ACAM 44</name>
    <dbReference type="NCBI Taxonomy" id="1189619"/>
    <lineage>
        <taxon>Bacteria</taxon>
        <taxon>Pseudomonadati</taxon>
        <taxon>Bacteroidota</taxon>
        <taxon>Flavobacteriia</taxon>
        <taxon>Flavobacteriales</taxon>
        <taxon>Flavobacteriaceae</taxon>
        <taxon>Psychroflexus</taxon>
    </lineage>
</organism>
<dbReference type="SUPFAM" id="SSF55486">
    <property type="entry name" value="Metalloproteases ('zincins'), catalytic domain"/>
    <property type="match status" value="1"/>
</dbReference>
<evidence type="ECO:0000256" key="3">
    <source>
        <dbReference type="ARBA" id="ARBA00022723"/>
    </source>
</evidence>
<keyword evidence="7" id="KW-0963">Cytoplasm</keyword>
<dbReference type="PANTHER" id="PTHR46986">
    <property type="entry name" value="ENDORIBONUCLEASE YBEY, CHLOROPLASTIC"/>
    <property type="match status" value="1"/>
</dbReference>
<evidence type="ECO:0000256" key="1">
    <source>
        <dbReference type="ARBA" id="ARBA00010875"/>
    </source>
</evidence>
<dbReference type="InterPro" id="IPR023091">
    <property type="entry name" value="MetalPrtase_cat_dom_sf_prd"/>
</dbReference>
<dbReference type="GO" id="GO:0005737">
    <property type="term" value="C:cytoplasm"/>
    <property type="evidence" value="ECO:0007669"/>
    <property type="project" value="UniProtKB-SubCell"/>
</dbReference>
<dbReference type="RefSeq" id="WP_003435051.1">
    <property type="nucleotide sequence ID" value="NZ_APLF01000001.1"/>
</dbReference>
<dbReference type="Proteomes" id="UP000012317">
    <property type="component" value="Unassembled WGS sequence"/>
</dbReference>
<evidence type="ECO:0000313" key="9">
    <source>
        <dbReference type="Proteomes" id="UP000012317"/>
    </source>
</evidence>
<proteinExistence type="inferred from homology"/>
<evidence type="ECO:0000313" key="8">
    <source>
        <dbReference type="EMBL" id="EMY82697.1"/>
    </source>
</evidence>
<keyword evidence="4 7" id="KW-0255">Endonuclease</keyword>
<evidence type="ECO:0000256" key="7">
    <source>
        <dbReference type="HAMAP-Rule" id="MF_00009"/>
    </source>
</evidence>
<dbReference type="STRING" id="1189619.pgond44_01205"/>
<dbReference type="GO" id="GO:0004521">
    <property type="term" value="F:RNA endonuclease activity"/>
    <property type="evidence" value="ECO:0007669"/>
    <property type="project" value="UniProtKB-UniRule"/>
</dbReference>
<sequence length="143" mass="16816">MADLINFYSTTDFDISNQEEYRLWLLSVIKSEQKTLGELTYVFCSDEYLLDINQSYLQHDTLTDIITFDYTEGDSISAEIYISIDRVKENAKEFSVDFEKELKRVMAHGVLHCCGYKDSTEEEKDLMRAKENLKIELFHVEQK</sequence>
<keyword evidence="2 7" id="KW-0540">Nuclease</keyword>
<evidence type="ECO:0000256" key="4">
    <source>
        <dbReference type="ARBA" id="ARBA00022759"/>
    </source>
</evidence>
<dbReference type="GO" id="GO:0008270">
    <property type="term" value="F:zinc ion binding"/>
    <property type="evidence" value="ECO:0007669"/>
    <property type="project" value="UniProtKB-UniRule"/>
</dbReference>
<dbReference type="PATRIC" id="fig|1189619.4.peg.248"/>
<dbReference type="InterPro" id="IPR002036">
    <property type="entry name" value="YbeY"/>
</dbReference>
<keyword evidence="9" id="KW-1185">Reference proteome</keyword>
<evidence type="ECO:0000256" key="6">
    <source>
        <dbReference type="ARBA" id="ARBA00022833"/>
    </source>
</evidence>
<dbReference type="Gene3D" id="3.40.390.30">
    <property type="entry name" value="Metalloproteases ('zincins'), catalytic domain"/>
    <property type="match status" value="1"/>
</dbReference>
<dbReference type="GO" id="GO:0004222">
    <property type="term" value="F:metalloendopeptidase activity"/>
    <property type="evidence" value="ECO:0007669"/>
    <property type="project" value="InterPro"/>
</dbReference>
<dbReference type="AlphaFoldDB" id="N1WZU0"/>
<evidence type="ECO:0000256" key="5">
    <source>
        <dbReference type="ARBA" id="ARBA00022801"/>
    </source>
</evidence>
<evidence type="ECO:0000256" key="2">
    <source>
        <dbReference type="ARBA" id="ARBA00022722"/>
    </source>
</evidence>
<comment type="cofactor">
    <cofactor evidence="7">
        <name>Zn(2+)</name>
        <dbReference type="ChEBI" id="CHEBI:29105"/>
    </cofactor>
    <text evidence="7">Binds 1 zinc ion.</text>
</comment>
<dbReference type="NCBIfam" id="TIGR00043">
    <property type="entry name" value="rRNA maturation RNase YbeY"/>
    <property type="match status" value="1"/>
</dbReference>
<comment type="function">
    <text evidence="7">Single strand-specific metallo-endoribonuclease involved in late-stage 70S ribosome quality control and in maturation of the 3' terminus of the 16S rRNA.</text>
</comment>
<dbReference type="eggNOG" id="COG0319">
    <property type="taxonomic scope" value="Bacteria"/>
</dbReference>
<dbReference type="Pfam" id="PF02130">
    <property type="entry name" value="YbeY"/>
    <property type="match status" value="1"/>
</dbReference>
<comment type="similarity">
    <text evidence="1 7">Belongs to the endoribonuclease YbeY family.</text>
</comment>
<dbReference type="GO" id="GO:0006364">
    <property type="term" value="P:rRNA processing"/>
    <property type="evidence" value="ECO:0007669"/>
    <property type="project" value="UniProtKB-UniRule"/>
</dbReference>
<dbReference type="PANTHER" id="PTHR46986:SF1">
    <property type="entry name" value="ENDORIBONUCLEASE YBEY, CHLOROPLASTIC"/>
    <property type="match status" value="1"/>
</dbReference>
<gene>
    <name evidence="7" type="primary">ybeY</name>
    <name evidence="8" type="ORF">pgond44_01205</name>
</gene>
<keyword evidence="5 7" id="KW-0378">Hydrolase</keyword>
<feature type="binding site" evidence="7">
    <location>
        <position position="108"/>
    </location>
    <ligand>
        <name>Zn(2+)</name>
        <dbReference type="ChEBI" id="CHEBI:29105"/>
        <note>catalytic</note>
    </ligand>
</feature>
<dbReference type="EMBL" id="APLF01000001">
    <property type="protein sequence ID" value="EMY82697.1"/>
    <property type="molecule type" value="Genomic_DNA"/>
</dbReference>
<comment type="subcellular location">
    <subcellularLocation>
        <location evidence="7">Cytoplasm</location>
    </subcellularLocation>
</comment>
<keyword evidence="7" id="KW-0690">Ribosome biogenesis</keyword>
<keyword evidence="3 7" id="KW-0479">Metal-binding</keyword>
<feature type="binding site" evidence="7">
    <location>
        <position position="112"/>
    </location>
    <ligand>
        <name>Zn(2+)</name>
        <dbReference type="ChEBI" id="CHEBI:29105"/>
        <note>catalytic</note>
    </ligand>
</feature>
<keyword evidence="7" id="KW-0698">rRNA processing</keyword>
<keyword evidence="6 7" id="KW-0862">Zinc</keyword>
<protein>
    <recommendedName>
        <fullName evidence="7">Endoribonuclease YbeY</fullName>
        <ecNumber evidence="7">3.1.-.-</ecNumber>
    </recommendedName>
</protein>
<comment type="caution">
    <text evidence="8">The sequence shown here is derived from an EMBL/GenBank/DDBJ whole genome shotgun (WGS) entry which is preliminary data.</text>
</comment>
<name>N1WZU0_9FLAO</name>
<dbReference type="HAMAP" id="MF_00009">
    <property type="entry name" value="Endoribonucl_YbeY"/>
    <property type="match status" value="1"/>
</dbReference>
<feature type="binding site" evidence="7">
    <location>
        <position position="118"/>
    </location>
    <ligand>
        <name>Zn(2+)</name>
        <dbReference type="ChEBI" id="CHEBI:29105"/>
        <note>catalytic</note>
    </ligand>
</feature>
<accession>N1WZU0</accession>